<keyword evidence="1" id="KW-0479">Metal-binding</keyword>
<dbReference type="InterPro" id="IPR036388">
    <property type="entry name" value="WH-like_DNA-bd_sf"/>
</dbReference>
<feature type="binding site" evidence="1">
    <location>
        <position position="82"/>
    </location>
    <ligand>
        <name>Ni(2+)</name>
        <dbReference type="ChEBI" id="CHEBI:49786"/>
    </ligand>
</feature>
<evidence type="ECO:0000259" key="3">
    <source>
        <dbReference type="Pfam" id="PF08279"/>
    </source>
</evidence>
<dbReference type="PANTHER" id="PTHR40068:SF1">
    <property type="entry name" value="TRANSCRIPTION REPRESSOR NIAR-RELATED"/>
    <property type="match status" value="1"/>
</dbReference>
<sequence>MNMSAKVLGEERRQAIIQELKKSGRARTGKALGDQFGVSRQVIVQDITLLKAQNLPITATSQGYIWSDERSGRIEKTVACIHPPERTEEELLLLVDHGVTIKDVRVEHPVYGDLRASIMVKNRRQVQQFLEKVRRTEASYLSELTDGVHLHTLEADSEEELSEAVQALKQAGLLLHEA</sequence>
<evidence type="ECO:0000313" key="4">
    <source>
        <dbReference type="EMBL" id="NJP36220.1"/>
    </source>
</evidence>
<dbReference type="Pfam" id="PF08279">
    <property type="entry name" value="HTH_11"/>
    <property type="match status" value="1"/>
</dbReference>
<reference evidence="4 5" key="1">
    <citation type="submission" date="2020-03" db="EMBL/GenBank/DDBJ databases">
        <title>Assessment of the enzymatic potential of alkaline-tolerant lipase obtained from Bacillus luteus H11 (technogenic soil) for the bioremediation of saline soils contaminated with petroleum substances.</title>
        <authorList>
            <person name="Kalwasinska A."/>
        </authorList>
    </citation>
    <scope>NUCLEOTIDE SEQUENCE [LARGE SCALE GENOMIC DNA]</scope>
    <source>
        <strain evidence="4 5">H11</strain>
    </source>
</reference>
<feature type="binding site" evidence="1">
    <location>
        <position position="149"/>
    </location>
    <ligand>
        <name>Ni(2+)</name>
        <dbReference type="ChEBI" id="CHEBI:49786"/>
    </ligand>
</feature>
<evidence type="ECO:0000313" key="5">
    <source>
        <dbReference type="Proteomes" id="UP000752012"/>
    </source>
</evidence>
<dbReference type="AlphaFoldDB" id="A0A969TTG0"/>
<feature type="binding site" evidence="1">
    <location>
        <position position="90"/>
    </location>
    <ligand>
        <name>Ni(2+)</name>
        <dbReference type="ChEBI" id="CHEBI:49786"/>
    </ligand>
</feature>
<dbReference type="InterPro" id="IPR013196">
    <property type="entry name" value="HTH_11"/>
</dbReference>
<accession>A0A969TTG0</accession>
<dbReference type="InterPro" id="IPR036390">
    <property type="entry name" value="WH_DNA-bd_sf"/>
</dbReference>
<dbReference type="InterPro" id="IPR004173">
    <property type="entry name" value="3H_domain"/>
</dbReference>
<dbReference type="Pfam" id="PF02829">
    <property type="entry name" value="3H"/>
    <property type="match status" value="1"/>
</dbReference>
<dbReference type="PANTHER" id="PTHR40068">
    <property type="entry name" value="TRANSCRIPTION REPRESSOR NIAR-RELATED"/>
    <property type="match status" value="1"/>
</dbReference>
<protein>
    <submittedName>
        <fullName evidence="4">Transcription repressor NadR</fullName>
    </submittedName>
</protein>
<dbReference type="RefSeq" id="WP_168004489.1">
    <property type="nucleotide sequence ID" value="NZ_JAATHJ010000001.1"/>
</dbReference>
<name>A0A969TTG0_9BACI</name>
<keyword evidence="1" id="KW-0533">Nickel</keyword>
<dbReference type="GO" id="GO:0046872">
    <property type="term" value="F:metal ion binding"/>
    <property type="evidence" value="ECO:0007669"/>
    <property type="project" value="UniProtKB-KW"/>
</dbReference>
<feature type="domain" description="3H" evidence="2">
    <location>
        <begin position="78"/>
        <end position="174"/>
    </location>
</feature>
<dbReference type="InterPro" id="IPR026043">
    <property type="entry name" value="NadR"/>
</dbReference>
<feature type="binding site" evidence="1">
    <location>
        <position position="151"/>
    </location>
    <ligand>
        <name>Ni(2+)</name>
        <dbReference type="ChEBI" id="CHEBI:49786"/>
    </ligand>
</feature>
<dbReference type="InterPro" id="IPR035922">
    <property type="entry name" value="3H_dom_sf"/>
</dbReference>
<dbReference type="Gene3D" id="3.30.1340.20">
    <property type="entry name" value="3H domain"/>
    <property type="match status" value="1"/>
</dbReference>
<evidence type="ECO:0000259" key="2">
    <source>
        <dbReference type="Pfam" id="PF02829"/>
    </source>
</evidence>
<feature type="domain" description="Helix-turn-helix type 11" evidence="3">
    <location>
        <begin position="12"/>
        <end position="65"/>
    </location>
</feature>
<evidence type="ECO:0000256" key="1">
    <source>
        <dbReference type="PIRSR" id="PIRSR037847-1"/>
    </source>
</evidence>
<dbReference type="Proteomes" id="UP000752012">
    <property type="component" value="Unassembled WGS sequence"/>
</dbReference>
<organism evidence="4 5">
    <name type="scientific">Alkalicoccus luteus</name>
    <dbReference type="NCBI Taxonomy" id="1237094"/>
    <lineage>
        <taxon>Bacteria</taxon>
        <taxon>Bacillati</taxon>
        <taxon>Bacillota</taxon>
        <taxon>Bacilli</taxon>
        <taxon>Bacillales</taxon>
        <taxon>Bacillaceae</taxon>
        <taxon>Alkalicoccus</taxon>
    </lineage>
</organism>
<comment type="caution">
    <text evidence="4">The sequence shown here is derived from an EMBL/GenBank/DDBJ whole genome shotgun (WGS) entry which is preliminary data.</text>
</comment>
<proteinExistence type="predicted"/>
<dbReference type="SUPFAM" id="SSF75500">
    <property type="entry name" value="Putative transcriptional regulator TM1602, C-terminal domain"/>
    <property type="match status" value="1"/>
</dbReference>
<gene>
    <name evidence="4" type="ORF">HCN83_01315</name>
</gene>
<dbReference type="Gene3D" id="1.10.10.10">
    <property type="entry name" value="Winged helix-like DNA-binding domain superfamily/Winged helix DNA-binding domain"/>
    <property type="match status" value="1"/>
</dbReference>
<dbReference type="PIRSF" id="PIRSF037847">
    <property type="entry name" value="NiaR"/>
    <property type="match status" value="1"/>
</dbReference>
<dbReference type="SUPFAM" id="SSF46785">
    <property type="entry name" value="Winged helix' DNA-binding domain"/>
    <property type="match status" value="1"/>
</dbReference>
<keyword evidence="5" id="KW-1185">Reference proteome</keyword>
<dbReference type="EMBL" id="JAATHJ010000001">
    <property type="protein sequence ID" value="NJP36220.1"/>
    <property type="molecule type" value="Genomic_DNA"/>
</dbReference>